<dbReference type="EC" id="5.4.2.12" evidence="8 9"/>
<evidence type="ECO:0000256" key="7">
    <source>
        <dbReference type="ARBA" id="ARBA00023235"/>
    </source>
</evidence>
<accession>A0ABW4ZBF5</accession>
<comment type="similarity">
    <text evidence="3 8">Belongs to the BPG-independent phosphoglycerate mutase family.</text>
</comment>
<keyword evidence="4 8" id="KW-0479">Metal-binding</keyword>
<feature type="binding site" evidence="8">
    <location>
        <position position="12"/>
    </location>
    <ligand>
        <name>Mn(2+)</name>
        <dbReference type="ChEBI" id="CHEBI:29035"/>
        <label>2</label>
    </ligand>
</feature>
<name>A0ABW4ZBF5_9BACT</name>
<feature type="binding site" evidence="8">
    <location>
        <position position="336"/>
    </location>
    <ligand>
        <name>substrate</name>
    </ligand>
</feature>
<dbReference type="SUPFAM" id="SSF64158">
    <property type="entry name" value="2,3-Bisphosphoglycerate-independent phosphoglycerate mutase, substrate-binding domain"/>
    <property type="match status" value="1"/>
</dbReference>
<feature type="binding site" evidence="8">
    <location>
        <position position="188"/>
    </location>
    <ligand>
        <name>substrate</name>
    </ligand>
</feature>
<feature type="domain" description="BPG-independent PGAM N-terminal" evidence="11">
    <location>
        <begin position="88"/>
        <end position="300"/>
    </location>
</feature>
<protein>
    <recommendedName>
        <fullName evidence="8 9">2,3-bisphosphoglycerate-independent phosphoglycerate mutase</fullName>
        <shortName evidence="8">BPG-independent PGAM</shortName>
        <shortName evidence="8">Phosphoglyceromutase</shortName>
        <shortName evidence="8">iPGM</shortName>
        <ecNumber evidence="8 9">5.4.2.12</ecNumber>
    </recommendedName>
</protein>
<feature type="binding site" evidence="8">
    <location>
        <position position="460"/>
    </location>
    <ligand>
        <name>Mn(2+)</name>
        <dbReference type="ChEBI" id="CHEBI:29035"/>
        <label>1</label>
    </ligand>
</feature>
<dbReference type="PIRSF" id="PIRSF001492">
    <property type="entry name" value="IPGAM"/>
    <property type="match status" value="1"/>
</dbReference>
<evidence type="ECO:0000256" key="4">
    <source>
        <dbReference type="ARBA" id="ARBA00022723"/>
    </source>
</evidence>
<comment type="subunit">
    <text evidence="8">Monomer.</text>
</comment>
<reference evidence="13" key="1">
    <citation type="journal article" date="2019" name="Int. J. Syst. Evol. Microbiol.">
        <title>The Global Catalogue of Microorganisms (GCM) 10K type strain sequencing project: providing services to taxonomists for standard genome sequencing and annotation.</title>
        <authorList>
            <consortium name="The Broad Institute Genomics Platform"/>
            <consortium name="The Broad Institute Genome Sequencing Center for Infectious Disease"/>
            <person name="Wu L."/>
            <person name="Ma J."/>
        </authorList>
    </citation>
    <scope>NUCLEOTIDE SEQUENCE [LARGE SCALE GENOMIC DNA]</scope>
    <source>
        <strain evidence="13">CCUG 57942</strain>
    </source>
</reference>
<feature type="binding site" evidence="8">
    <location>
        <position position="405"/>
    </location>
    <ligand>
        <name>Mn(2+)</name>
        <dbReference type="ChEBI" id="CHEBI:29035"/>
        <label>1</label>
    </ligand>
</feature>
<feature type="binding site" evidence="8">
    <location>
        <begin position="157"/>
        <end position="158"/>
    </location>
    <ligand>
        <name>substrate</name>
    </ligand>
</feature>
<proteinExistence type="inferred from homology"/>
<comment type="pathway">
    <text evidence="2 8">Carbohydrate degradation; glycolysis; pyruvate from D-glyceraldehyde 3-phosphate: step 3/5.</text>
</comment>
<feature type="active site" description="Phosphoserine intermediate" evidence="8">
    <location>
        <position position="68"/>
    </location>
</feature>
<dbReference type="RefSeq" id="WP_377090806.1">
    <property type="nucleotide sequence ID" value="NZ_JBHSJL010000014.1"/>
</dbReference>
<feature type="binding site" evidence="8">
    <location>
        <position position="401"/>
    </location>
    <ligand>
        <name>Mn(2+)</name>
        <dbReference type="ChEBI" id="CHEBI:29035"/>
        <label>1</label>
    </ligand>
</feature>
<dbReference type="SUPFAM" id="SSF53649">
    <property type="entry name" value="Alkaline phosphatase-like"/>
    <property type="match status" value="1"/>
</dbReference>
<evidence type="ECO:0000313" key="13">
    <source>
        <dbReference type="Proteomes" id="UP001597389"/>
    </source>
</evidence>
<keyword evidence="13" id="KW-1185">Reference proteome</keyword>
<evidence type="ECO:0000256" key="6">
    <source>
        <dbReference type="ARBA" id="ARBA00023211"/>
    </source>
</evidence>
<evidence type="ECO:0000256" key="2">
    <source>
        <dbReference type="ARBA" id="ARBA00004798"/>
    </source>
</evidence>
<evidence type="ECO:0000313" key="12">
    <source>
        <dbReference type="EMBL" id="MFD2159319.1"/>
    </source>
</evidence>
<dbReference type="EMBL" id="JBHUJB010000043">
    <property type="protein sequence ID" value="MFD2159319.1"/>
    <property type="molecule type" value="Genomic_DNA"/>
</dbReference>
<dbReference type="InterPro" id="IPR017850">
    <property type="entry name" value="Alkaline_phosphatase_core_sf"/>
</dbReference>
<evidence type="ECO:0000256" key="5">
    <source>
        <dbReference type="ARBA" id="ARBA00023152"/>
    </source>
</evidence>
<comment type="cofactor">
    <cofactor evidence="8">
        <name>Mn(2+)</name>
        <dbReference type="ChEBI" id="CHEBI:29035"/>
    </cofactor>
    <text evidence="8">Binds 2 manganese ions per subunit.</text>
</comment>
<comment type="caution">
    <text evidence="12">The sequence shown here is derived from an EMBL/GenBank/DDBJ whole genome shotgun (WGS) entry which is preliminary data.</text>
</comment>
<organism evidence="12 13">
    <name type="scientific">Rubritalea tangerina</name>
    <dbReference type="NCBI Taxonomy" id="430798"/>
    <lineage>
        <taxon>Bacteria</taxon>
        <taxon>Pseudomonadati</taxon>
        <taxon>Verrucomicrobiota</taxon>
        <taxon>Verrucomicrobiia</taxon>
        <taxon>Verrucomicrobiales</taxon>
        <taxon>Rubritaleaceae</taxon>
        <taxon>Rubritalea</taxon>
    </lineage>
</organism>
<evidence type="ECO:0000256" key="1">
    <source>
        <dbReference type="ARBA" id="ARBA00000370"/>
    </source>
</evidence>
<dbReference type="Pfam" id="PF06415">
    <property type="entry name" value="iPGM_N"/>
    <property type="match status" value="1"/>
</dbReference>
<dbReference type="Pfam" id="PF01676">
    <property type="entry name" value="Metalloenzyme"/>
    <property type="match status" value="1"/>
</dbReference>
<dbReference type="InterPro" id="IPR005995">
    <property type="entry name" value="Pgm_bpd_ind"/>
</dbReference>
<evidence type="ECO:0000259" key="10">
    <source>
        <dbReference type="Pfam" id="PF01676"/>
    </source>
</evidence>
<evidence type="ECO:0000259" key="11">
    <source>
        <dbReference type="Pfam" id="PF06415"/>
    </source>
</evidence>
<feature type="binding site" evidence="8">
    <location>
        <begin position="262"/>
        <end position="265"/>
    </location>
    <ligand>
        <name>substrate</name>
    </ligand>
</feature>
<keyword evidence="6 8" id="KW-0464">Manganese</keyword>
<dbReference type="Gene3D" id="3.40.1450.10">
    <property type="entry name" value="BPG-independent phosphoglycerate mutase, domain B"/>
    <property type="match status" value="1"/>
</dbReference>
<dbReference type="Gene3D" id="3.40.720.10">
    <property type="entry name" value="Alkaline Phosphatase, subunit A"/>
    <property type="match status" value="1"/>
</dbReference>
<gene>
    <name evidence="8 12" type="primary">gpmI</name>
    <name evidence="12" type="ORF">ACFSW8_10450</name>
</gene>
<sequence>MAKKPVVLIIRDGWGVNPGGQETAEQDGNSTLLANTPFHDSLLSTYPKGFVSASGMDVGLPDGQMGNSEVGHLNLGAGRIVYQSLTRINKSIDDGEMPNIEALKRAFEKAKGGTLHFMGLVSDGGVHSHQDHLAAFVKAAAEAGVKNISIHAITDGRDTSPTGGVDYLKKLEADIEGTGARIVTVVGRYYAMDRDTRWERNKLAWDAIVLGRGKQFDGKASEALAAEYEAGETDEFIKPIILGDADQQRVDDEDVVFWFNFRADRARQLCNAFLNGEAFVAFDKEVHPKPHFLTLTEYDETYECDVVYPSSSMKNVLGEVVADAGLSQLRIAETEKYPHVTYFFNGGAETPFMDEDRQIVASPAVATYDLQPEMSAPEVTETLVKRLKDYDMVILNFANPDMVGHTGIVEACKKACETIDQGVQAVVEETLNLGGKVLITADHGNCEKLINADGSPHTAHTTNLVHAIYVADDHEAVKVKDGILADVAPTLLDMLGVEKPEEMTGSTLLER</sequence>
<feature type="binding site" evidence="8">
    <location>
        <position position="68"/>
    </location>
    <ligand>
        <name>Mn(2+)</name>
        <dbReference type="ChEBI" id="CHEBI:29035"/>
        <label>2</label>
    </ligand>
</feature>
<comment type="function">
    <text evidence="8">Catalyzes the interconversion of 2-phosphoglycerate and 3-phosphoglycerate.</text>
</comment>
<dbReference type="PANTHER" id="PTHR31637:SF0">
    <property type="entry name" value="2,3-BISPHOSPHOGLYCERATE-INDEPENDENT PHOSPHOGLYCERATE MUTASE"/>
    <property type="match status" value="1"/>
</dbReference>
<keyword evidence="5 8" id="KW-0324">Glycolysis</keyword>
<feature type="binding site" evidence="8">
    <location>
        <position position="442"/>
    </location>
    <ligand>
        <name>Mn(2+)</name>
        <dbReference type="ChEBI" id="CHEBI:29035"/>
        <label>2</label>
    </ligand>
</feature>
<dbReference type="InterPro" id="IPR036646">
    <property type="entry name" value="PGAM_B_sf"/>
</dbReference>
<dbReference type="HAMAP" id="MF_01038">
    <property type="entry name" value="GpmI"/>
    <property type="match status" value="1"/>
</dbReference>
<dbReference type="Proteomes" id="UP001597389">
    <property type="component" value="Unassembled WGS sequence"/>
</dbReference>
<comment type="catalytic activity">
    <reaction evidence="1 8">
        <text>(2R)-2-phosphoglycerate = (2R)-3-phosphoglycerate</text>
        <dbReference type="Rhea" id="RHEA:15901"/>
        <dbReference type="ChEBI" id="CHEBI:58272"/>
        <dbReference type="ChEBI" id="CHEBI:58289"/>
        <dbReference type="EC" id="5.4.2.12"/>
    </reaction>
</comment>
<dbReference type="InterPro" id="IPR006124">
    <property type="entry name" value="Metalloenzyme"/>
</dbReference>
<dbReference type="InterPro" id="IPR011258">
    <property type="entry name" value="BPG-indep_PGM_N"/>
</dbReference>
<feature type="binding site" evidence="8">
    <location>
        <position position="127"/>
    </location>
    <ligand>
        <name>substrate</name>
    </ligand>
</feature>
<dbReference type="PANTHER" id="PTHR31637">
    <property type="entry name" value="2,3-BISPHOSPHOGLYCERATE-INDEPENDENT PHOSPHOGLYCERATE MUTASE"/>
    <property type="match status" value="1"/>
</dbReference>
<evidence type="ECO:0000256" key="3">
    <source>
        <dbReference type="ARBA" id="ARBA00008819"/>
    </source>
</evidence>
<evidence type="ECO:0000256" key="9">
    <source>
        <dbReference type="NCBIfam" id="TIGR01307"/>
    </source>
</evidence>
<dbReference type="GO" id="GO:0004619">
    <property type="term" value="F:phosphoglycerate mutase activity"/>
    <property type="evidence" value="ECO:0007669"/>
    <property type="project" value="UniProtKB-EC"/>
</dbReference>
<feature type="domain" description="Metalloenzyme" evidence="10">
    <location>
        <begin position="4"/>
        <end position="499"/>
    </location>
</feature>
<dbReference type="NCBIfam" id="TIGR01307">
    <property type="entry name" value="pgm_bpd_ind"/>
    <property type="match status" value="1"/>
</dbReference>
<dbReference type="CDD" id="cd16010">
    <property type="entry name" value="iPGM"/>
    <property type="match status" value="1"/>
</dbReference>
<feature type="binding site" evidence="8">
    <location>
        <position position="194"/>
    </location>
    <ligand>
        <name>substrate</name>
    </ligand>
</feature>
<evidence type="ECO:0000256" key="8">
    <source>
        <dbReference type="HAMAP-Rule" id="MF_01038"/>
    </source>
</evidence>
<feature type="binding site" evidence="8">
    <location>
        <position position="443"/>
    </location>
    <ligand>
        <name>Mn(2+)</name>
        <dbReference type="ChEBI" id="CHEBI:29035"/>
        <label>2</label>
    </ligand>
</feature>
<keyword evidence="7 8" id="KW-0413">Isomerase</keyword>